<accession>A0A6C0F118</accession>
<protein>
    <submittedName>
        <fullName evidence="1">Uncharacterized protein</fullName>
    </submittedName>
</protein>
<proteinExistence type="predicted"/>
<sequence length="116" mass="12799">MASTRDKNAPGNYKLEKQGNLTRINYRVSEYGRPMASYHPGDGLLAAKTSRWELSQNACDIESQLFGIGSSDLENSRPVVQPALNKLKSLSIIDKPDVILPEPIAVSSINRPLFLN</sequence>
<dbReference type="AlphaFoldDB" id="A0A6C0F118"/>
<dbReference type="EMBL" id="MN739014">
    <property type="protein sequence ID" value="QHT35187.1"/>
    <property type="molecule type" value="Genomic_DNA"/>
</dbReference>
<organism evidence="1">
    <name type="scientific">viral metagenome</name>
    <dbReference type="NCBI Taxonomy" id="1070528"/>
    <lineage>
        <taxon>unclassified sequences</taxon>
        <taxon>metagenomes</taxon>
        <taxon>organismal metagenomes</taxon>
    </lineage>
</organism>
<reference evidence="1" key="1">
    <citation type="journal article" date="2020" name="Nature">
        <title>Giant virus diversity and host interactions through global metagenomics.</title>
        <authorList>
            <person name="Schulz F."/>
            <person name="Roux S."/>
            <person name="Paez-Espino D."/>
            <person name="Jungbluth S."/>
            <person name="Walsh D.A."/>
            <person name="Denef V.J."/>
            <person name="McMahon K.D."/>
            <person name="Konstantinidis K.T."/>
            <person name="Eloe-Fadrosh E.A."/>
            <person name="Kyrpides N.C."/>
            <person name="Woyke T."/>
        </authorList>
    </citation>
    <scope>NUCLEOTIDE SEQUENCE</scope>
    <source>
        <strain evidence="1">GVMAG-M-3300009180-1</strain>
    </source>
</reference>
<name>A0A6C0F118_9ZZZZ</name>
<evidence type="ECO:0000313" key="1">
    <source>
        <dbReference type="EMBL" id="QHT35187.1"/>
    </source>
</evidence>